<dbReference type="InterPro" id="IPR002716">
    <property type="entry name" value="PIN_dom"/>
</dbReference>
<evidence type="ECO:0000313" key="2">
    <source>
        <dbReference type="EMBL" id="CUS32372.1"/>
    </source>
</evidence>
<organism evidence="2 3">
    <name type="scientific">Candidatus Nitrospira nitrificans</name>
    <dbReference type="NCBI Taxonomy" id="1742973"/>
    <lineage>
        <taxon>Bacteria</taxon>
        <taxon>Pseudomonadati</taxon>
        <taxon>Nitrospirota</taxon>
        <taxon>Nitrospiria</taxon>
        <taxon>Nitrospirales</taxon>
        <taxon>Nitrospiraceae</taxon>
        <taxon>Nitrospira</taxon>
    </lineage>
</organism>
<reference evidence="3" key="1">
    <citation type="submission" date="2015-10" db="EMBL/GenBank/DDBJ databases">
        <authorList>
            <person name="Luecker S."/>
            <person name="Luecker S."/>
        </authorList>
    </citation>
    <scope>NUCLEOTIDE SEQUENCE [LARGE SCALE GENOMIC DNA]</scope>
</reference>
<dbReference type="STRING" id="1742973.COMA2_100084"/>
<feature type="domain" description="PIN" evidence="1">
    <location>
        <begin position="5"/>
        <end position="127"/>
    </location>
</feature>
<dbReference type="InterPro" id="IPR029060">
    <property type="entry name" value="PIN-like_dom_sf"/>
</dbReference>
<evidence type="ECO:0000259" key="1">
    <source>
        <dbReference type="Pfam" id="PF01850"/>
    </source>
</evidence>
<dbReference type="RefSeq" id="WP_090894341.1">
    <property type="nucleotide sequence ID" value="NZ_CZPZ01000002.1"/>
</dbReference>
<name>A0A0S4L9C6_9BACT</name>
<dbReference type="Pfam" id="PF01850">
    <property type="entry name" value="PIN"/>
    <property type="match status" value="1"/>
</dbReference>
<sequence length="147" mass="16465">MTRFVLDASVVVKWLVPDRPEESDAFHALQILHLIKSSRLPVIQPPHWLAEVAAVIARLEPKRARTAVSLLFTLEFPISSGMDLYLKACDLSDSLKQHLFDTLYHAVALTEPDTILITADDRYYRKAASAGHIVRLKNFTLPSGSKS</sequence>
<dbReference type="EMBL" id="CZPZ01000002">
    <property type="protein sequence ID" value="CUS32372.1"/>
    <property type="molecule type" value="Genomic_DNA"/>
</dbReference>
<dbReference type="Gene3D" id="3.40.50.1010">
    <property type="entry name" value="5'-nuclease"/>
    <property type="match status" value="1"/>
</dbReference>
<dbReference type="SUPFAM" id="SSF88723">
    <property type="entry name" value="PIN domain-like"/>
    <property type="match status" value="1"/>
</dbReference>
<dbReference type="CDD" id="cd09873">
    <property type="entry name" value="PIN_Pae0151-like"/>
    <property type="match status" value="1"/>
</dbReference>
<accession>A0A0S4L9C6</accession>
<keyword evidence="3" id="KW-1185">Reference proteome</keyword>
<protein>
    <recommendedName>
        <fullName evidence="1">PIN domain-containing protein</fullName>
    </recommendedName>
</protein>
<gene>
    <name evidence="2" type="ORF">COMA2_100084</name>
</gene>
<evidence type="ECO:0000313" key="3">
    <source>
        <dbReference type="Proteomes" id="UP000198736"/>
    </source>
</evidence>
<dbReference type="AlphaFoldDB" id="A0A0S4L9C6"/>
<dbReference type="OrthoDB" id="1524147at2"/>
<dbReference type="InterPro" id="IPR044153">
    <property type="entry name" value="PIN_Pae0151-like"/>
</dbReference>
<dbReference type="Proteomes" id="UP000198736">
    <property type="component" value="Unassembled WGS sequence"/>
</dbReference>
<proteinExistence type="predicted"/>